<sequence>MLLKFPTLAALVLVSVGFSACSAQNVGDLFAPSNGDKLEVGKAFQFNYSIHTQGQAPAYQIVLQRADKEEEIITFATDIVALETTRKIEARFRVPEPHGMSDGQTVEARLVVKQRGLHDAAYVAAQMIDVTITPAQKSAKLF</sequence>
<organism evidence="2 3">
    <name type="scientific">Microbotryum intermedium</name>
    <dbReference type="NCBI Taxonomy" id="269621"/>
    <lineage>
        <taxon>Eukaryota</taxon>
        <taxon>Fungi</taxon>
        <taxon>Dikarya</taxon>
        <taxon>Basidiomycota</taxon>
        <taxon>Pucciniomycotina</taxon>
        <taxon>Microbotryomycetes</taxon>
        <taxon>Microbotryales</taxon>
        <taxon>Microbotryaceae</taxon>
        <taxon>Microbotryum</taxon>
    </lineage>
</organism>
<feature type="signal peptide" evidence="1">
    <location>
        <begin position="1"/>
        <end position="23"/>
    </location>
</feature>
<dbReference type="Proteomes" id="UP000198372">
    <property type="component" value="Unassembled WGS sequence"/>
</dbReference>
<keyword evidence="3" id="KW-1185">Reference proteome</keyword>
<proteinExistence type="predicted"/>
<dbReference type="PROSITE" id="PS51257">
    <property type="entry name" value="PROKAR_LIPOPROTEIN"/>
    <property type="match status" value="1"/>
</dbReference>
<reference evidence="3" key="1">
    <citation type="submission" date="2016-09" db="EMBL/GenBank/DDBJ databases">
        <authorList>
            <person name="Jeantristanb JTB J.-T."/>
            <person name="Ricardo R."/>
        </authorList>
    </citation>
    <scope>NUCLEOTIDE SEQUENCE [LARGE SCALE GENOMIC DNA]</scope>
</reference>
<name>A0A238FGC1_9BASI</name>
<gene>
    <name evidence="2" type="ORF">BQ2448_3815</name>
</gene>
<evidence type="ECO:0000313" key="3">
    <source>
        <dbReference type="Proteomes" id="UP000198372"/>
    </source>
</evidence>
<feature type="chain" id="PRO_5012218282" evidence="1">
    <location>
        <begin position="24"/>
        <end position="142"/>
    </location>
</feature>
<dbReference type="EMBL" id="FMSP01000006">
    <property type="protein sequence ID" value="SCV71053.1"/>
    <property type="molecule type" value="Genomic_DNA"/>
</dbReference>
<evidence type="ECO:0000256" key="1">
    <source>
        <dbReference type="SAM" id="SignalP"/>
    </source>
</evidence>
<accession>A0A238FGC1</accession>
<dbReference type="OrthoDB" id="2539052at2759"/>
<dbReference type="AlphaFoldDB" id="A0A238FGC1"/>
<protein>
    <submittedName>
        <fullName evidence="2">BQ2448_3815 protein</fullName>
    </submittedName>
</protein>
<keyword evidence="1" id="KW-0732">Signal</keyword>
<evidence type="ECO:0000313" key="2">
    <source>
        <dbReference type="EMBL" id="SCV71053.1"/>
    </source>
</evidence>